<reference evidence="2 3" key="1">
    <citation type="submission" date="2021-01" db="EMBL/GenBank/DDBJ databases">
        <title>Whole genome shotgun sequence of Catellatospora citrea NBRC 14495.</title>
        <authorList>
            <person name="Komaki H."/>
            <person name="Tamura T."/>
        </authorList>
    </citation>
    <scope>NUCLEOTIDE SEQUENCE [LARGE SCALE GENOMIC DNA]</scope>
    <source>
        <strain evidence="2 3">NBRC 14495</strain>
    </source>
</reference>
<dbReference type="Gene3D" id="1.10.260.40">
    <property type="entry name" value="lambda repressor-like DNA-binding domains"/>
    <property type="match status" value="1"/>
</dbReference>
<keyword evidence="3" id="KW-1185">Reference proteome</keyword>
<dbReference type="PROSITE" id="PS50943">
    <property type="entry name" value="HTH_CROC1"/>
    <property type="match status" value="1"/>
</dbReference>
<dbReference type="Proteomes" id="UP000659904">
    <property type="component" value="Unassembled WGS sequence"/>
</dbReference>
<dbReference type="SUPFAM" id="SSF47413">
    <property type="entry name" value="lambda repressor-like DNA-binding domains"/>
    <property type="match status" value="1"/>
</dbReference>
<dbReference type="Gene3D" id="1.25.40.10">
    <property type="entry name" value="Tetratricopeptide repeat domain"/>
    <property type="match status" value="1"/>
</dbReference>
<protein>
    <submittedName>
        <fullName evidence="2">MFS transporter</fullName>
    </submittedName>
</protein>
<dbReference type="InterPro" id="IPR010982">
    <property type="entry name" value="Lambda_DNA-bd_dom_sf"/>
</dbReference>
<feature type="domain" description="HTH cro/C1-type" evidence="1">
    <location>
        <begin position="10"/>
        <end position="63"/>
    </location>
</feature>
<gene>
    <name evidence="2" type="ORF">Cci01nite_33250</name>
</gene>
<dbReference type="AlphaFoldDB" id="A0A8J3NZV3"/>
<dbReference type="InterPro" id="IPR001387">
    <property type="entry name" value="Cro/C1-type_HTH"/>
</dbReference>
<name>A0A8J3NZV3_9ACTN</name>
<evidence type="ECO:0000259" key="1">
    <source>
        <dbReference type="PROSITE" id="PS50943"/>
    </source>
</evidence>
<accession>A0A8J3NZV3</accession>
<dbReference type="CDD" id="cd00093">
    <property type="entry name" value="HTH_XRE"/>
    <property type="match status" value="1"/>
</dbReference>
<evidence type="ECO:0000313" key="3">
    <source>
        <dbReference type="Proteomes" id="UP000659904"/>
    </source>
</evidence>
<evidence type="ECO:0000313" key="2">
    <source>
        <dbReference type="EMBL" id="GIF98231.1"/>
    </source>
</evidence>
<dbReference type="SUPFAM" id="SSF48452">
    <property type="entry name" value="TPR-like"/>
    <property type="match status" value="1"/>
</dbReference>
<proteinExistence type="predicted"/>
<dbReference type="GO" id="GO:0003677">
    <property type="term" value="F:DNA binding"/>
    <property type="evidence" value="ECO:0007669"/>
    <property type="project" value="InterPro"/>
</dbReference>
<organism evidence="2 3">
    <name type="scientific">Catellatospora citrea</name>
    <dbReference type="NCBI Taxonomy" id="53366"/>
    <lineage>
        <taxon>Bacteria</taxon>
        <taxon>Bacillati</taxon>
        <taxon>Actinomycetota</taxon>
        <taxon>Actinomycetes</taxon>
        <taxon>Micromonosporales</taxon>
        <taxon>Micromonosporaceae</taxon>
        <taxon>Catellatospora</taxon>
    </lineage>
</organism>
<dbReference type="RefSeq" id="WP_120314569.1">
    <property type="nucleotide sequence ID" value="NZ_BONH01000012.1"/>
</dbReference>
<dbReference type="Pfam" id="PF13560">
    <property type="entry name" value="HTH_31"/>
    <property type="match status" value="1"/>
</dbReference>
<dbReference type="InterPro" id="IPR011990">
    <property type="entry name" value="TPR-like_helical_dom_sf"/>
</dbReference>
<sequence length="413" mass="44532">MPEETFGENLRRMRQARGWSLRRLSEESHIDKGHLSRIERDQRPASEAIASAVDAALQAGGSLIGLAQVQRAVAERAAVTSDSMRRRTFVTAPLAVAVASLGGADDELVAVGRVGAADAQRLHRAVTRLRVLGHQHGGESLWQAAAGIAREGYTILEQGTFSAAVGDQILAATGRAQMCAGWLAFDSGRQDIARSCYNEALALARQASNHGIEVHALVNLAFQSTFLRMPRQALRYADAAERIAQSYDPTGRIAVVPLIRQATAHAIAGDRGESAKATTLARRRLDKSHQEGDDWCAFVSPAELDAIEATTAMLLGDTARAEPLLEQAVAAHNVGFARNRALYRVRLARTRLDRGDIVGGALSANEALDDLSGEVASWVVNAELQDVAQRMAHHPGDAEAERFMDRYIPATSR</sequence>
<dbReference type="SMART" id="SM00530">
    <property type="entry name" value="HTH_XRE"/>
    <property type="match status" value="1"/>
</dbReference>
<comment type="caution">
    <text evidence="2">The sequence shown here is derived from an EMBL/GenBank/DDBJ whole genome shotgun (WGS) entry which is preliminary data.</text>
</comment>
<dbReference type="EMBL" id="BONH01000012">
    <property type="protein sequence ID" value="GIF98231.1"/>
    <property type="molecule type" value="Genomic_DNA"/>
</dbReference>